<dbReference type="InterPro" id="IPR029058">
    <property type="entry name" value="AB_hydrolase_fold"/>
</dbReference>
<feature type="region of interest" description="Disordered" evidence="1">
    <location>
        <begin position="740"/>
        <end position="806"/>
    </location>
</feature>
<feature type="region of interest" description="Disordered" evidence="1">
    <location>
        <begin position="654"/>
        <end position="678"/>
    </location>
</feature>
<dbReference type="PANTHER" id="PTHR22753:SF14">
    <property type="entry name" value="MONOACYLGLYCEROL_DIACYLGLYCEROL O-ACYLTRANSFERASE"/>
    <property type="match status" value="1"/>
</dbReference>
<keyword evidence="5" id="KW-1185">Reference proteome</keyword>
<dbReference type="InterPro" id="IPR036034">
    <property type="entry name" value="PDZ_sf"/>
</dbReference>
<feature type="region of interest" description="Disordered" evidence="1">
    <location>
        <begin position="611"/>
        <end position="640"/>
    </location>
</feature>
<feature type="domain" description="AB hydrolase-1" evidence="3">
    <location>
        <begin position="184"/>
        <end position="439"/>
    </location>
</feature>
<evidence type="ECO:0008006" key="6">
    <source>
        <dbReference type="Google" id="ProtNLM"/>
    </source>
</evidence>
<protein>
    <recommendedName>
        <fullName evidence="6">LysM domain-containing protein</fullName>
    </recommendedName>
</protein>
<gene>
    <name evidence="4" type="ORF">NSK_001194</name>
</gene>
<evidence type="ECO:0000259" key="3">
    <source>
        <dbReference type="Pfam" id="PF12697"/>
    </source>
</evidence>
<evidence type="ECO:0000313" key="5">
    <source>
        <dbReference type="Proteomes" id="UP000355283"/>
    </source>
</evidence>
<dbReference type="Pfam" id="PF12697">
    <property type="entry name" value="Abhydrolase_6"/>
    <property type="match status" value="1"/>
</dbReference>
<organism evidence="4 5">
    <name type="scientific">Nannochloropsis salina CCMP1776</name>
    <dbReference type="NCBI Taxonomy" id="1027361"/>
    <lineage>
        <taxon>Eukaryota</taxon>
        <taxon>Sar</taxon>
        <taxon>Stramenopiles</taxon>
        <taxon>Ochrophyta</taxon>
        <taxon>Eustigmatophyceae</taxon>
        <taxon>Eustigmatales</taxon>
        <taxon>Monodopsidaceae</taxon>
        <taxon>Microchloropsis</taxon>
        <taxon>Microchloropsis salina</taxon>
    </lineage>
</organism>
<dbReference type="SUPFAM" id="SSF53474">
    <property type="entry name" value="alpha/beta-Hydrolases"/>
    <property type="match status" value="1"/>
</dbReference>
<dbReference type="AlphaFoldDB" id="A0A4D9DBR5"/>
<sequence length="872" mass="94417">MPRSFRVEGYEGLELTVRTDGRSYITNLEGGLALRDTRKAFSFSSRSIIIITFSTASDPPVALISLSHVASFRTLASLYSAKAASPRPGTTACPSLNSVDTTSPSASSPPQPQRPTSYAESTAPTPLTPVLRETFDRTGFFCPFRTFGVQALAPASSPSKPLLLYLPGLDGSGLTAFVQYPSLAEAFEVRCMTMPTTDRSSFLDLIHLVRTEIRSFPGRHVFVMGESFGGLLALGTVLERTKRPDVRDTADIQGVVLVNPATSFSRTIWGKVGPLITKLPQPFYSLSLLPIGLLLVDGGQIKGLIKDAFVRLREAAPTPSGRAPSPPAPPPDQRARMAALGLSPFQIEFFSAALPVLIERLNLLPAPCLEWRLLQWLGLGSEMVEPQLHRLKTPVLVVAGTVDRLLPSFEEAKRLKKEVADCQVHYVRGAGHGGSLDQRVQLLEILRQWNPAEKYLRRRAGVTVGKVASSLSSVRSYGTFLPLLPSSWEEDPITSTPSSLTSSRTANGLVFPVLYRCLLLADREGELCGVRLGSGRRPGEQLIVSEIVSESVQEVCQIRKGDIVTHVNGAPVGASFLPARGARRRLPVDDEGHAGLTQGWPMTCPSTQAMGRALSPGFEGEHQVPSHPSALPGRPKPRNCSPSVVELRLIRANSLPTTPPFSSSPSPPPSFPSSPPSSSLLRPELPIFYYETHPRDSLESIALLFQTTPEVIRRDNRGYFRAGERAEGTVPPGLLLKIRNPSFLGGNGPGIEEKGREEEEEEADGAEGEDGVLVQSREGSPVLASGDLRSDSPSSPLSLPTSPRTSCQSRYWKVGAGESVSDLARRLKVGVLELRRWNRHLFPTGEPVKSLPPGTLVRIFVAGHEGWRGGGR</sequence>
<name>A0A4D9DBR5_9STRA</name>
<dbReference type="Gene3D" id="3.40.50.1820">
    <property type="entry name" value="alpha/beta hydrolase"/>
    <property type="match status" value="1"/>
</dbReference>
<feature type="region of interest" description="Disordered" evidence="1">
    <location>
        <begin position="84"/>
        <end position="124"/>
    </location>
</feature>
<dbReference type="InterPro" id="IPR018392">
    <property type="entry name" value="LysM"/>
</dbReference>
<dbReference type="InterPro" id="IPR000073">
    <property type="entry name" value="AB_hydrolase_1"/>
</dbReference>
<proteinExistence type="predicted"/>
<dbReference type="SUPFAM" id="SSF50156">
    <property type="entry name" value="PDZ domain-like"/>
    <property type="match status" value="1"/>
</dbReference>
<dbReference type="Proteomes" id="UP000355283">
    <property type="component" value="Unassembled WGS sequence"/>
</dbReference>
<comment type="caution">
    <text evidence="4">The sequence shown here is derived from an EMBL/GenBank/DDBJ whole genome shotgun (WGS) entry which is preliminary data.</text>
</comment>
<dbReference type="PANTHER" id="PTHR22753">
    <property type="entry name" value="TRANSMEMBRANE PROTEIN 68"/>
    <property type="match status" value="1"/>
</dbReference>
<dbReference type="Pfam" id="PF01476">
    <property type="entry name" value="LysM"/>
    <property type="match status" value="1"/>
</dbReference>
<dbReference type="GO" id="GO:0016020">
    <property type="term" value="C:membrane"/>
    <property type="evidence" value="ECO:0007669"/>
    <property type="project" value="TreeGrafter"/>
</dbReference>
<dbReference type="OrthoDB" id="44277at2759"/>
<dbReference type="EMBL" id="SDOX01000005">
    <property type="protein sequence ID" value="TFJ87847.1"/>
    <property type="molecule type" value="Genomic_DNA"/>
</dbReference>
<evidence type="ECO:0000256" key="1">
    <source>
        <dbReference type="SAM" id="MobiDB-lite"/>
    </source>
</evidence>
<feature type="compositionally biased region" description="Acidic residues" evidence="1">
    <location>
        <begin position="758"/>
        <end position="770"/>
    </location>
</feature>
<feature type="domain" description="LysM" evidence="2">
    <location>
        <begin position="813"/>
        <end position="841"/>
    </location>
</feature>
<reference evidence="4 5" key="1">
    <citation type="submission" date="2019-01" db="EMBL/GenBank/DDBJ databases">
        <title>Nuclear Genome Assembly of the Microalgal Biofuel strain Nannochloropsis salina CCMP1776.</title>
        <authorList>
            <person name="Hovde B."/>
        </authorList>
    </citation>
    <scope>NUCLEOTIDE SEQUENCE [LARGE SCALE GENOMIC DNA]</scope>
    <source>
        <strain evidence="4 5">CCMP1776</strain>
    </source>
</reference>
<evidence type="ECO:0000313" key="4">
    <source>
        <dbReference type="EMBL" id="TFJ87847.1"/>
    </source>
</evidence>
<feature type="compositionally biased region" description="Pro residues" evidence="1">
    <location>
        <begin position="665"/>
        <end position="675"/>
    </location>
</feature>
<feature type="compositionally biased region" description="Low complexity" evidence="1">
    <location>
        <begin position="791"/>
        <end position="806"/>
    </location>
</feature>
<evidence type="ECO:0000259" key="2">
    <source>
        <dbReference type="Pfam" id="PF01476"/>
    </source>
</evidence>
<accession>A0A4D9DBR5</accession>